<gene>
    <name evidence="2" type="ORF">RRG08_031072</name>
</gene>
<dbReference type="Proteomes" id="UP001283361">
    <property type="component" value="Unassembled WGS sequence"/>
</dbReference>
<sequence length="122" mass="13222">MAISVPVTAWNSRLVETVRGTASLAPACGRPKVMIGGITHETAASCDVTLNTQTLQYAFKTKAGFKSITLHSPHPSVVRKSGNRILPHGLECTCEEETSRGVQSRGRPNHINVKKPRPVELH</sequence>
<evidence type="ECO:0000256" key="1">
    <source>
        <dbReference type="SAM" id="MobiDB-lite"/>
    </source>
</evidence>
<dbReference type="EMBL" id="JAWDGP010004062">
    <property type="protein sequence ID" value="KAK3768280.1"/>
    <property type="molecule type" value="Genomic_DNA"/>
</dbReference>
<keyword evidence="3" id="KW-1185">Reference proteome</keyword>
<protein>
    <submittedName>
        <fullName evidence="2">Uncharacterized protein</fullName>
    </submittedName>
</protein>
<reference evidence="2" key="1">
    <citation type="journal article" date="2023" name="G3 (Bethesda)">
        <title>A reference genome for the long-term kleptoplast-retaining sea slug Elysia crispata morphotype clarki.</title>
        <authorList>
            <person name="Eastman K.E."/>
            <person name="Pendleton A.L."/>
            <person name="Shaikh M.A."/>
            <person name="Suttiyut T."/>
            <person name="Ogas R."/>
            <person name="Tomko P."/>
            <person name="Gavelis G."/>
            <person name="Widhalm J.R."/>
            <person name="Wisecaver J.H."/>
        </authorList>
    </citation>
    <scope>NUCLEOTIDE SEQUENCE</scope>
    <source>
        <strain evidence="2">ECLA1</strain>
    </source>
</reference>
<feature type="region of interest" description="Disordered" evidence="1">
    <location>
        <begin position="96"/>
        <end position="122"/>
    </location>
</feature>
<evidence type="ECO:0000313" key="2">
    <source>
        <dbReference type="EMBL" id="KAK3768280.1"/>
    </source>
</evidence>
<accession>A0AAE0ZFK7</accession>
<organism evidence="2 3">
    <name type="scientific">Elysia crispata</name>
    <name type="common">lettuce slug</name>
    <dbReference type="NCBI Taxonomy" id="231223"/>
    <lineage>
        <taxon>Eukaryota</taxon>
        <taxon>Metazoa</taxon>
        <taxon>Spiralia</taxon>
        <taxon>Lophotrochozoa</taxon>
        <taxon>Mollusca</taxon>
        <taxon>Gastropoda</taxon>
        <taxon>Heterobranchia</taxon>
        <taxon>Euthyneura</taxon>
        <taxon>Panpulmonata</taxon>
        <taxon>Sacoglossa</taxon>
        <taxon>Placobranchoidea</taxon>
        <taxon>Plakobranchidae</taxon>
        <taxon>Elysia</taxon>
    </lineage>
</organism>
<dbReference type="AlphaFoldDB" id="A0AAE0ZFK7"/>
<comment type="caution">
    <text evidence="2">The sequence shown here is derived from an EMBL/GenBank/DDBJ whole genome shotgun (WGS) entry which is preliminary data.</text>
</comment>
<name>A0AAE0ZFK7_9GAST</name>
<evidence type="ECO:0000313" key="3">
    <source>
        <dbReference type="Proteomes" id="UP001283361"/>
    </source>
</evidence>
<proteinExistence type="predicted"/>